<evidence type="ECO:0008006" key="4">
    <source>
        <dbReference type="Google" id="ProtNLM"/>
    </source>
</evidence>
<keyword evidence="3" id="KW-1185">Reference proteome</keyword>
<dbReference type="Proteomes" id="UP000507470">
    <property type="component" value="Unassembled WGS sequence"/>
</dbReference>
<protein>
    <recommendedName>
        <fullName evidence="4">MEGF10_11</fullName>
    </recommendedName>
</protein>
<feature type="compositionally biased region" description="Acidic residues" evidence="1">
    <location>
        <begin position="210"/>
        <end position="219"/>
    </location>
</feature>
<feature type="region of interest" description="Disordered" evidence="1">
    <location>
        <begin position="152"/>
        <end position="226"/>
    </location>
</feature>
<organism evidence="2 3">
    <name type="scientific">Mytilus coruscus</name>
    <name type="common">Sea mussel</name>
    <dbReference type="NCBI Taxonomy" id="42192"/>
    <lineage>
        <taxon>Eukaryota</taxon>
        <taxon>Metazoa</taxon>
        <taxon>Spiralia</taxon>
        <taxon>Lophotrochozoa</taxon>
        <taxon>Mollusca</taxon>
        <taxon>Bivalvia</taxon>
        <taxon>Autobranchia</taxon>
        <taxon>Pteriomorphia</taxon>
        <taxon>Mytilida</taxon>
        <taxon>Mytiloidea</taxon>
        <taxon>Mytilidae</taxon>
        <taxon>Mytilinae</taxon>
        <taxon>Mytilus</taxon>
    </lineage>
</organism>
<dbReference type="EMBL" id="CACVKT020009414">
    <property type="protein sequence ID" value="CAC5421858.1"/>
    <property type="molecule type" value="Genomic_DNA"/>
</dbReference>
<evidence type="ECO:0000313" key="3">
    <source>
        <dbReference type="Proteomes" id="UP000507470"/>
    </source>
</evidence>
<reference evidence="2 3" key="1">
    <citation type="submission" date="2020-06" db="EMBL/GenBank/DDBJ databases">
        <authorList>
            <person name="Li R."/>
            <person name="Bekaert M."/>
        </authorList>
    </citation>
    <scope>NUCLEOTIDE SEQUENCE [LARGE SCALE GENOMIC DNA]</scope>
    <source>
        <strain evidence="3">wild</strain>
    </source>
</reference>
<sequence>MSLFNFKLISGILADASIATKYWSLQAPEDLNTDQSCYNNRYTILSSCNGQCRIMGGNHSNSLRAMNSSKHSGENIWFCCNNHEEVNGTCIECLDGFQSLDGRPCRPCRPRGFFGKYCFRKCSCITNEKCDQAKGCLKVIPRTEAITKHYHVEGTSSSSVEPSTEIRSKTGTSTVLETTTERKNKPDGMKKYQSTPTECNESANKSQLGETDENGEEGDGVLPRSV</sequence>
<dbReference type="OrthoDB" id="6150066at2759"/>
<evidence type="ECO:0000313" key="2">
    <source>
        <dbReference type="EMBL" id="CAC5421858.1"/>
    </source>
</evidence>
<feature type="compositionally biased region" description="Polar residues" evidence="1">
    <location>
        <begin position="192"/>
        <end position="208"/>
    </location>
</feature>
<dbReference type="AlphaFoldDB" id="A0A6J8EN10"/>
<name>A0A6J8EN10_MYTCO</name>
<feature type="compositionally biased region" description="Basic and acidic residues" evidence="1">
    <location>
        <begin position="179"/>
        <end position="190"/>
    </location>
</feature>
<accession>A0A6J8EN10</accession>
<proteinExistence type="predicted"/>
<gene>
    <name evidence="2" type="ORF">MCOR_53943</name>
</gene>
<evidence type="ECO:0000256" key="1">
    <source>
        <dbReference type="SAM" id="MobiDB-lite"/>
    </source>
</evidence>